<reference evidence="3" key="1">
    <citation type="submission" date="2024-06" db="EMBL/GenBank/DDBJ databases">
        <authorList>
            <person name="Ryan C."/>
        </authorList>
    </citation>
    <scope>NUCLEOTIDE SEQUENCE [LARGE SCALE GENOMIC DNA]</scope>
</reference>
<organism evidence="2 3">
    <name type="scientific">Urochloa decumbens</name>
    <dbReference type="NCBI Taxonomy" id="240449"/>
    <lineage>
        <taxon>Eukaryota</taxon>
        <taxon>Viridiplantae</taxon>
        <taxon>Streptophyta</taxon>
        <taxon>Embryophyta</taxon>
        <taxon>Tracheophyta</taxon>
        <taxon>Spermatophyta</taxon>
        <taxon>Magnoliopsida</taxon>
        <taxon>Liliopsida</taxon>
        <taxon>Poales</taxon>
        <taxon>Poaceae</taxon>
        <taxon>PACMAD clade</taxon>
        <taxon>Panicoideae</taxon>
        <taxon>Panicodae</taxon>
        <taxon>Paniceae</taxon>
        <taxon>Melinidinae</taxon>
        <taxon>Urochloa</taxon>
    </lineage>
</organism>
<keyword evidence="3" id="KW-1185">Reference proteome</keyword>
<feature type="compositionally biased region" description="Basic and acidic residues" evidence="1">
    <location>
        <begin position="1"/>
        <end position="12"/>
    </location>
</feature>
<dbReference type="EMBL" id="OZ075145">
    <property type="protein sequence ID" value="CAL5048271.1"/>
    <property type="molecule type" value="Genomic_DNA"/>
</dbReference>
<dbReference type="Proteomes" id="UP001497457">
    <property type="component" value="Chromosome 35b"/>
</dbReference>
<proteinExistence type="predicted"/>
<sequence length="124" mass="14573">MSSAPQDKDKSKANGNHSKLSYDPRCGMSKEVFEWKCSQAEMVHQRMPKVLHKLNVESEKMRNHFRDDPEALKKWDEYMHDVNYAFSSKLPFFLCSRVPDECYKFIAQVFTRIQVRGTLFCISS</sequence>
<accession>A0ABC9DZT6</accession>
<evidence type="ECO:0000313" key="3">
    <source>
        <dbReference type="Proteomes" id="UP001497457"/>
    </source>
</evidence>
<evidence type="ECO:0000313" key="2">
    <source>
        <dbReference type="EMBL" id="CAL5048271.1"/>
    </source>
</evidence>
<reference evidence="2 3" key="2">
    <citation type="submission" date="2024-10" db="EMBL/GenBank/DDBJ databases">
        <authorList>
            <person name="Ryan C."/>
        </authorList>
    </citation>
    <scope>NUCLEOTIDE SEQUENCE [LARGE SCALE GENOMIC DNA]</scope>
</reference>
<protein>
    <submittedName>
        <fullName evidence="2">Uncharacterized protein</fullName>
    </submittedName>
</protein>
<feature type="region of interest" description="Disordered" evidence="1">
    <location>
        <begin position="1"/>
        <end position="22"/>
    </location>
</feature>
<gene>
    <name evidence="2" type="ORF">URODEC1_LOCUS90355</name>
</gene>
<evidence type="ECO:0000256" key="1">
    <source>
        <dbReference type="SAM" id="MobiDB-lite"/>
    </source>
</evidence>
<name>A0ABC9DZT6_9POAL</name>
<dbReference type="AlphaFoldDB" id="A0ABC9DZT6"/>